<feature type="transmembrane region" description="Helical" evidence="2">
    <location>
        <begin position="49"/>
        <end position="71"/>
    </location>
</feature>
<dbReference type="Gene3D" id="3.50.30.30">
    <property type="match status" value="1"/>
</dbReference>
<feature type="domain" description="Peptidase M28" evidence="4">
    <location>
        <begin position="351"/>
        <end position="442"/>
    </location>
</feature>
<evidence type="ECO:0000256" key="2">
    <source>
        <dbReference type="SAM" id="Phobius"/>
    </source>
</evidence>
<feature type="domain" description="Transferrin receptor-like dimerisation" evidence="3">
    <location>
        <begin position="669"/>
        <end position="785"/>
    </location>
</feature>
<name>A0AAJ7PBF2_9ACAR</name>
<dbReference type="SUPFAM" id="SSF52025">
    <property type="entry name" value="PA domain"/>
    <property type="match status" value="1"/>
</dbReference>
<protein>
    <submittedName>
        <fullName evidence="6">N-acetylated-alpha-linked acidic dipeptidase-like protein</fullName>
    </submittedName>
</protein>
<evidence type="ECO:0000259" key="3">
    <source>
        <dbReference type="Pfam" id="PF04253"/>
    </source>
</evidence>
<evidence type="ECO:0000313" key="6">
    <source>
        <dbReference type="RefSeq" id="XP_018497210.1"/>
    </source>
</evidence>
<proteinExistence type="inferred from homology"/>
<evidence type="ECO:0000259" key="4">
    <source>
        <dbReference type="Pfam" id="PF04389"/>
    </source>
</evidence>
<dbReference type="PANTHER" id="PTHR10404:SF32">
    <property type="entry name" value="INACTIVE N-ACETYLATED-ALPHA-LINKED ACIDIC DIPEPTIDASE-LIKE PROTEIN 2"/>
    <property type="match status" value="1"/>
</dbReference>
<dbReference type="KEGG" id="goe:100907692"/>
<dbReference type="InterPro" id="IPR036757">
    <property type="entry name" value="TFR-like_dimer_dom_sf"/>
</dbReference>
<dbReference type="InterPro" id="IPR046450">
    <property type="entry name" value="PA_dom_sf"/>
</dbReference>
<dbReference type="RefSeq" id="XP_018497210.1">
    <property type="nucleotide sequence ID" value="XM_018641694.1"/>
</dbReference>
<evidence type="ECO:0000313" key="5">
    <source>
        <dbReference type="Proteomes" id="UP000694867"/>
    </source>
</evidence>
<dbReference type="Pfam" id="PF04389">
    <property type="entry name" value="Peptidase_M28"/>
    <property type="match status" value="1"/>
</dbReference>
<dbReference type="PANTHER" id="PTHR10404">
    <property type="entry name" value="N-ACETYLATED-ALPHA-LINKED ACIDIC DIPEPTIDASE"/>
    <property type="match status" value="1"/>
</dbReference>
<keyword evidence="2" id="KW-0472">Membrane</keyword>
<dbReference type="Pfam" id="PF04253">
    <property type="entry name" value="TFR_dimer"/>
    <property type="match status" value="1"/>
</dbReference>
<dbReference type="InterPro" id="IPR007484">
    <property type="entry name" value="Peptidase_M28"/>
</dbReference>
<accession>A0AAJ7PBF2</accession>
<dbReference type="Proteomes" id="UP000694867">
    <property type="component" value="Unplaced"/>
</dbReference>
<dbReference type="SUPFAM" id="SSF53187">
    <property type="entry name" value="Zn-dependent exopeptidases"/>
    <property type="match status" value="1"/>
</dbReference>
<keyword evidence="2" id="KW-1133">Transmembrane helix</keyword>
<dbReference type="AlphaFoldDB" id="A0AAJ7PBF2"/>
<keyword evidence="2" id="KW-0812">Transmembrane</keyword>
<dbReference type="GeneID" id="100907692"/>
<reference evidence="6" key="1">
    <citation type="submission" date="2025-08" db="UniProtKB">
        <authorList>
            <consortium name="RefSeq"/>
        </authorList>
    </citation>
    <scope>IDENTIFICATION</scope>
</reference>
<sequence length="791" mass="89001">MSAQYRPYRDEEDVPPEERAWVDDGPSGRIQIYEKTTHDIHHVVTQRHLLLGGCTIASVAAIIGLCIGYFAHTEHTVCARGRSVALFSVYDEDPLVKDKILDMVSASQFVRHVKLFGEDSLLDDHIVKITKSEWRKALDEIYTDEFTAPVTTQGSKHNSIEIIYPNGTLKERMDLSLTMKEFVFVGNSINKTINGHLVYASKLDFKDAKYLASKNCTQGAILLVRFGVSPLRQQVMQATSLGAAGILLYQDIFDYPNLDMNAFPRTSVPEGDNWSDNSLDDLDAKASYKNLVVQTVNGHMAKSLLQLLESSDLVAPSRMRGNSSSVYHIGPSSVSLKVTTLQKTAPEKLTNVFGVLRGRVEPDRYIIVGAGRDSWSPSNVGGLASLQELARVFGELKEQKWRPRRSIIFCSFAAEHLGSLGLNHFVKNRLNVLRNRAVAYIDVSNPVFGFKSVLGTGSPILTQAIFNASNLVNSANSGKSNKTVYNEWLDSFAHDRSNDAIRELAKLAKESGEEDTVPLEYDFMLGAGTTKDNKTITLFHNYLHSTLIPRRPMIRAMDYTDGFSTFISQAGVPIIQVSYVDNEYFDNRRMNSKPFWFRTQFDTLNKVQATPDDGYKHQIVVTKVVAELVRDLVDSLFVPFNLLEYALTMQDFSASAIRQYNILFPEPKVDFRPLQESVVNFTKAAVKFHQVQSKLDLRDPMAIRMINDQLVFLERTFVYMRDSNATEHALLEPAKAFPQMASLYPSVLDLIMTSLGNQDIMDQDLLMKSIVDDLSRVIRDATDLIREVYVF</sequence>
<dbReference type="SUPFAM" id="SSF47672">
    <property type="entry name" value="Transferrin receptor-like dimerisation domain"/>
    <property type="match status" value="1"/>
</dbReference>
<comment type="similarity">
    <text evidence="1">Belongs to the peptidase M28 family. M28B subfamily.</text>
</comment>
<evidence type="ECO:0000256" key="1">
    <source>
        <dbReference type="ARBA" id="ARBA00005634"/>
    </source>
</evidence>
<keyword evidence="5" id="KW-1185">Reference proteome</keyword>
<dbReference type="InterPro" id="IPR007365">
    <property type="entry name" value="TFR-like_dimer_dom"/>
</dbReference>
<dbReference type="InterPro" id="IPR039373">
    <property type="entry name" value="Peptidase_M28B"/>
</dbReference>
<dbReference type="FunFam" id="3.40.630.10:FF:000101">
    <property type="entry name" value="N-acetylated alpha-linked acidic dipeptidase like 1"/>
    <property type="match status" value="1"/>
</dbReference>
<gene>
    <name evidence="6" type="primary">LOC100907692</name>
</gene>
<dbReference type="Gene3D" id="3.40.630.10">
    <property type="entry name" value="Zn peptidases"/>
    <property type="match status" value="1"/>
</dbReference>
<dbReference type="Gene3D" id="1.20.930.40">
    <property type="entry name" value="Transferrin receptor-like, dimerisation domain"/>
    <property type="match status" value="1"/>
</dbReference>
<organism evidence="5 6">
    <name type="scientific">Galendromus occidentalis</name>
    <name type="common">western predatory mite</name>
    <dbReference type="NCBI Taxonomy" id="34638"/>
    <lineage>
        <taxon>Eukaryota</taxon>
        <taxon>Metazoa</taxon>
        <taxon>Ecdysozoa</taxon>
        <taxon>Arthropoda</taxon>
        <taxon>Chelicerata</taxon>
        <taxon>Arachnida</taxon>
        <taxon>Acari</taxon>
        <taxon>Parasitiformes</taxon>
        <taxon>Mesostigmata</taxon>
        <taxon>Gamasina</taxon>
        <taxon>Phytoseioidea</taxon>
        <taxon>Phytoseiidae</taxon>
        <taxon>Typhlodrominae</taxon>
        <taxon>Galendromus</taxon>
    </lineage>
</organism>